<evidence type="ECO:0000256" key="5">
    <source>
        <dbReference type="SAM" id="MobiDB-lite"/>
    </source>
</evidence>
<evidence type="ECO:0000256" key="3">
    <source>
        <dbReference type="ARBA" id="ARBA00022723"/>
    </source>
</evidence>
<evidence type="ECO:0000256" key="4">
    <source>
        <dbReference type="ARBA" id="ARBA00022729"/>
    </source>
</evidence>
<dbReference type="PANTHER" id="PTHR42953">
    <property type="entry name" value="HIGH-AFFINITY ZINC UPTAKE SYSTEM PROTEIN ZNUA-RELATED"/>
    <property type="match status" value="1"/>
</dbReference>
<accession>A0A0A2BB23</accession>
<dbReference type="GO" id="GO:0030313">
    <property type="term" value="C:cell envelope"/>
    <property type="evidence" value="ECO:0007669"/>
    <property type="project" value="UniProtKB-SubCell"/>
</dbReference>
<dbReference type="AlphaFoldDB" id="A0A0A2BB23"/>
<dbReference type="Proteomes" id="UP000030345">
    <property type="component" value="Unassembled WGS sequence"/>
</dbReference>
<evidence type="ECO:0000256" key="2">
    <source>
        <dbReference type="ARBA" id="ARBA00022448"/>
    </source>
</evidence>
<sequence>MSIFQKVLFNKKAPSKSIIKNSLIAGSLIFSGFGYEVLAKGKSYIAVEPLVCDLVKSIALPSDKVTCLVDRKQDVHDLKINPRQAQLLNSADKVFTLGKEMTPTMKNWEDKSNTVVVGVSAIEVENPSSEEGGAFEWAGLFELTAGNYKWSFAKVDGEYADPAMKMVILESDDIELSEELAEELLGSDQNIEKSNNGILSASDKAFVLNFDQKKDITEFNVEIKKDGKYAFFTEHMPFEFEADEHFFKDLAKNDIEPVAQEPDMGGHSEHGTEGFEWAGTFDLKEGSYKWSFAKVDGEYADPAMKMVILKSGDIEESEELAKELLDSDDSIYKADNDVLLASSKAISLNFDQGKESTVFNVEIKKSGKYTFFTEHMPFEFEADEHFFKDVSNNDVEPIAQVPDEGDGHHHHHHHGHGSLDPHVWHDPANIIKMSKVISKNLKKDISIFNRKDRKSINERIDSTESLLSGLNEWILDQVTTIPEQDRVLVSKHKAMDYYGAAFGFETVSLLDFLGDSSSLRPENISSTLNMLKEENVKAIFPEQIPASKLLKNLSRQSSVPLASNQIFVDGLMMKGNTISVAVHNTCTIVDSLGGSCDKESGSSLESEWYKLSD</sequence>
<dbReference type="STRING" id="59926.EV02_0429"/>
<comment type="caution">
    <text evidence="6">The sequence shown here is derived from an EMBL/GenBank/DDBJ whole genome shotgun (WGS) entry which is preliminary data.</text>
</comment>
<dbReference type="GO" id="GO:0046872">
    <property type="term" value="F:metal ion binding"/>
    <property type="evidence" value="ECO:0007669"/>
    <property type="project" value="UniProtKB-KW"/>
</dbReference>
<dbReference type="eggNOG" id="COG0803">
    <property type="taxonomic scope" value="Bacteria"/>
</dbReference>
<keyword evidence="3" id="KW-0479">Metal-binding</keyword>
<dbReference type="RefSeq" id="WP_032519041.1">
    <property type="nucleotide sequence ID" value="NZ_CP138981.1"/>
</dbReference>
<dbReference type="Pfam" id="PF01297">
    <property type="entry name" value="ZnuA"/>
    <property type="match status" value="2"/>
</dbReference>
<comment type="subcellular location">
    <subcellularLocation>
        <location evidence="1">Cell envelope</location>
    </subcellularLocation>
</comment>
<evidence type="ECO:0000313" key="7">
    <source>
        <dbReference type="Proteomes" id="UP000030345"/>
    </source>
</evidence>
<dbReference type="InterPro" id="IPR050492">
    <property type="entry name" value="Bact_metal-bind_prot9"/>
</dbReference>
<reference evidence="7" key="1">
    <citation type="journal article" date="2014" name="Sci. Data">
        <title>Genomes of diverse isolates of the marine cyanobacterium Prochlorococcus.</title>
        <authorList>
            <person name="Biller S."/>
            <person name="Berube P."/>
            <person name="Thompson J."/>
            <person name="Kelly L."/>
            <person name="Roggensack S."/>
            <person name="Awad L."/>
            <person name="Roache-Johnson K."/>
            <person name="Ding H."/>
            <person name="Giovannoni S.J."/>
            <person name="Moore L.R."/>
            <person name="Chisholm S.W."/>
        </authorList>
    </citation>
    <scope>NUCLEOTIDE SEQUENCE [LARGE SCALE GENOMIC DNA]</scope>
    <source>
        <strain evidence="7">SB</strain>
    </source>
</reference>
<dbReference type="SUPFAM" id="SSF53807">
    <property type="entry name" value="Helical backbone' metal receptor"/>
    <property type="match status" value="2"/>
</dbReference>
<feature type="region of interest" description="Disordered" evidence="5">
    <location>
        <begin position="397"/>
        <end position="419"/>
    </location>
</feature>
<dbReference type="EMBL" id="JNAS01000001">
    <property type="protein sequence ID" value="KGG09839.1"/>
    <property type="molecule type" value="Genomic_DNA"/>
</dbReference>
<keyword evidence="2" id="KW-0813">Transport</keyword>
<gene>
    <name evidence="6" type="ORF">EV02_0429</name>
</gene>
<dbReference type="PANTHER" id="PTHR42953:SF1">
    <property type="entry name" value="METAL-BINDING PROTEIN HI_0362-RELATED"/>
    <property type="match status" value="1"/>
</dbReference>
<dbReference type="OrthoDB" id="9793396at2"/>
<dbReference type="GO" id="GO:0030001">
    <property type="term" value="P:metal ion transport"/>
    <property type="evidence" value="ECO:0007669"/>
    <property type="project" value="InterPro"/>
</dbReference>
<name>A0A0A2BB23_PROMR</name>
<evidence type="ECO:0000313" key="6">
    <source>
        <dbReference type="EMBL" id="KGG09839.1"/>
    </source>
</evidence>
<dbReference type="InterPro" id="IPR006127">
    <property type="entry name" value="ZnuA-like"/>
</dbReference>
<keyword evidence="4" id="KW-0732">Signal</keyword>
<dbReference type="Gene3D" id="3.40.50.1980">
    <property type="entry name" value="Nitrogenase molybdenum iron protein domain"/>
    <property type="match status" value="3"/>
</dbReference>
<proteinExistence type="predicted"/>
<organism evidence="6 7">
    <name type="scientific">Prochlorococcus marinus str. SB</name>
    <dbReference type="NCBI Taxonomy" id="59926"/>
    <lineage>
        <taxon>Bacteria</taxon>
        <taxon>Bacillati</taxon>
        <taxon>Cyanobacteriota</taxon>
        <taxon>Cyanophyceae</taxon>
        <taxon>Synechococcales</taxon>
        <taxon>Prochlorococcaceae</taxon>
        <taxon>Prochlorococcus</taxon>
    </lineage>
</organism>
<evidence type="ECO:0000256" key="1">
    <source>
        <dbReference type="ARBA" id="ARBA00004196"/>
    </source>
</evidence>
<protein>
    <submittedName>
        <fullName evidence="6">Zinc ABC transporter</fullName>
    </submittedName>
</protein>